<accession>A0A1U7N081</accession>
<gene>
    <name evidence="1" type="ORF">BJP37_10170</name>
</gene>
<dbReference type="EMBL" id="MKZS01000001">
    <property type="protein sequence ID" value="OLT59358.1"/>
    <property type="molecule type" value="Genomic_DNA"/>
</dbReference>
<comment type="caution">
    <text evidence="1">The sequence shown here is derived from an EMBL/GenBank/DDBJ whole genome shotgun (WGS) entry which is preliminary data.</text>
</comment>
<name>A0A1U7N081_9CYAN</name>
<dbReference type="RefSeq" id="WP_081431136.1">
    <property type="nucleotide sequence ID" value="NZ_MKZS01000001.1"/>
</dbReference>
<evidence type="ECO:0000313" key="2">
    <source>
        <dbReference type="Proteomes" id="UP000186657"/>
    </source>
</evidence>
<reference evidence="1 2" key="1">
    <citation type="submission" date="2016-10" db="EMBL/GenBank/DDBJ databases">
        <title>Comparative genomics uncovers the prolific and rare metabolic potential of the cyanobacterial genus Moorea.</title>
        <authorList>
            <person name="Leao T."/>
            <person name="Castelao G."/>
            <person name="Korobeynikov A."/>
            <person name="Monroe E.A."/>
            <person name="Podell S."/>
            <person name="Glukhov E."/>
            <person name="Allen E."/>
            <person name="Gerwick W.H."/>
            <person name="Gerwick L."/>
        </authorList>
    </citation>
    <scope>NUCLEOTIDE SEQUENCE [LARGE SCALE GENOMIC DNA]</scope>
    <source>
        <strain evidence="1 2">PNG5-198</strain>
    </source>
</reference>
<protein>
    <submittedName>
        <fullName evidence="1">Uncharacterized protein</fullName>
    </submittedName>
</protein>
<dbReference type="Proteomes" id="UP000186657">
    <property type="component" value="Unassembled WGS sequence"/>
</dbReference>
<proteinExistence type="predicted"/>
<organism evidence="1 2">
    <name type="scientific">Moorena bouillonii PNG</name>
    <dbReference type="NCBI Taxonomy" id="568701"/>
    <lineage>
        <taxon>Bacteria</taxon>
        <taxon>Bacillati</taxon>
        <taxon>Cyanobacteriota</taxon>
        <taxon>Cyanophyceae</taxon>
        <taxon>Coleofasciculales</taxon>
        <taxon>Coleofasciculaceae</taxon>
        <taxon>Moorena</taxon>
    </lineage>
</organism>
<keyword evidence="2" id="KW-1185">Reference proteome</keyword>
<dbReference type="AlphaFoldDB" id="A0A1U7N081"/>
<evidence type="ECO:0000313" key="1">
    <source>
        <dbReference type="EMBL" id="OLT59358.1"/>
    </source>
</evidence>
<sequence length="316" mass="35632">MTDEEFRRYFVQNLPDKVYKAIIELCDRFLEKRKSLSYEQHLIAFASFEQFLRDHTIPYSIPRSFEYSGSSTYQREEAIVEFFRTIKQTIQSLPWSEQSKLREQSLSSTWKQKQNLQPKQELKSLSQDALLRLIQEKDNLINLLIRQVETALQRPSFYTHTNVKEVGTMTNNPGGFSVSGSVGGDIHNQQGDNNLQGDNNTQIIQGQGAGSNEEQLTKEQVIELLAKLDKLVRGAELPEDTKEEATMYLGAAKKATEKEEPKKETALANLESVAETLETASKTVDAGKNIWDKAKPIILKVAGWLGAAAGSYLLGL</sequence>